<keyword evidence="1" id="KW-0812">Transmembrane</keyword>
<feature type="transmembrane region" description="Helical" evidence="1">
    <location>
        <begin position="71"/>
        <end position="91"/>
    </location>
</feature>
<feature type="transmembrane region" description="Helical" evidence="1">
    <location>
        <begin position="9"/>
        <end position="27"/>
    </location>
</feature>
<comment type="caution">
    <text evidence="2">The sequence shown here is derived from an EMBL/GenBank/DDBJ whole genome shotgun (WGS) entry which is preliminary data.</text>
</comment>
<sequence length="139" mass="14833">MLKDLEQRVSGLILQMAVWLCGLINFWKRGSCGIRGQEHQLASAFSLILMASALPTASIEKASASPMRRILSAPACAVSTVFILGLGLGLFTVATSSFSVRSISFSSMVICFFLCTTSISISSRRIFCCSLAACSSYAS</sequence>
<accession>A0A4Z2IY62</accession>
<evidence type="ECO:0000256" key="1">
    <source>
        <dbReference type="SAM" id="Phobius"/>
    </source>
</evidence>
<reference evidence="2 3" key="1">
    <citation type="submission" date="2019-03" db="EMBL/GenBank/DDBJ databases">
        <title>First draft genome of Liparis tanakae, snailfish: a comprehensive survey of snailfish specific genes.</title>
        <authorList>
            <person name="Kim W."/>
            <person name="Song I."/>
            <person name="Jeong J.-H."/>
            <person name="Kim D."/>
            <person name="Kim S."/>
            <person name="Ryu S."/>
            <person name="Song J.Y."/>
            <person name="Lee S.K."/>
        </authorList>
    </citation>
    <scope>NUCLEOTIDE SEQUENCE [LARGE SCALE GENOMIC DNA]</scope>
    <source>
        <tissue evidence="2">Muscle</tissue>
    </source>
</reference>
<proteinExistence type="predicted"/>
<protein>
    <submittedName>
        <fullName evidence="2">Uncharacterized protein</fullName>
    </submittedName>
</protein>
<organism evidence="2 3">
    <name type="scientific">Liparis tanakae</name>
    <name type="common">Tanaka's snailfish</name>
    <dbReference type="NCBI Taxonomy" id="230148"/>
    <lineage>
        <taxon>Eukaryota</taxon>
        <taxon>Metazoa</taxon>
        <taxon>Chordata</taxon>
        <taxon>Craniata</taxon>
        <taxon>Vertebrata</taxon>
        <taxon>Euteleostomi</taxon>
        <taxon>Actinopterygii</taxon>
        <taxon>Neopterygii</taxon>
        <taxon>Teleostei</taxon>
        <taxon>Neoteleostei</taxon>
        <taxon>Acanthomorphata</taxon>
        <taxon>Eupercaria</taxon>
        <taxon>Perciformes</taxon>
        <taxon>Cottioidei</taxon>
        <taxon>Cottales</taxon>
        <taxon>Liparidae</taxon>
        <taxon>Liparis</taxon>
    </lineage>
</organism>
<evidence type="ECO:0000313" key="3">
    <source>
        <dbReference type="Proteomes" id="UP000314294"/>
    </source>
</evidence>
<name>A0A4Z2IY62_9TELE</name>
<feature type="transmembrane region" description="Helical" evidence="1">
    <location>
        <begin position="103"/>
        <end position="121"/>
    </location>
</feature>
<keyword evidence="3" id="KW-1185">Reference proteome</keyword>
<dbReference type="Proteomes" id="UP000314294">
    <property type="component" value="Unassembled WGS sequence"/>
</dbReference>
<dbReference type="EMBL" id="SRLO01000037">
    <property type="protein sequence ID" value="TNN82701.1"/>
    <property type="molecule type" value="Genomic_DNA"/>
</dbReference>
<gene>
    <name evidence="2" type="ORF">EYF80_006942</name>
</gene>
<evidence type="ECO:0000313" key="2">
    <source>
        <dbReference type="EMBL" id="TNN82701.1"/>
    </source>
</evidence>
<dbReference type="AlphaFoldDB" id="A0A4Z2IY62"/>
<keyword evidence="1" id="KW-0472">Membrane</keyword>
<keyword evidence="1" id="KW-1133">Transmembrane helix</keyword>